<keyword evidence="3 8" id="KW-0812">Transmembrane</keyword>
<feature type="transmembrane region" description="Helical" evidence="8">
    <location>
        <begin position="353"/>
        <end position="375"/>
    </location>
</feature>
<dbReference type="InterPro" id="IPR004268">
    <property type="entry name" value="MurJ"/>
</dbReference>
<dbReference type="Proteomes" id="UP000317573">
    <property type="component" value="Unassembled WGS sequence"/>
</dbReference>
<feature type="transmembrane region" description="Helical" evidence="8">
    <location>
        <begin position="219"/>
        <end position="242"/>
    </location>
</feature>
<dbReference type="EMBL" id="VLJT01000028">
    <property type="protein sequence ID" value="TWH15676.1"/>
    <property type="molecule type" value="Genomic_DNA"/>
</dbReference>
<evidence type="ECO:0000256" key="8">
    <source>
        <dbReference type="SAM" id="Phobius"/>
    </source>
</evidence>
<keyword evidence="7 8" id="KW-0472">Membrane</keyword>
<feature type="transmembrane region" description="Helical" evidence="8">
    <location>
        <begin position="294"/>
        <end position="317"/>
    </location>
</feature>
<evidence type="ECO:0000256" key="1">
    <source>
        <dbReference type="ARBA" id="ARBA00004651"/>
    </source>
</evidence>
<comment type="caution">
    <text evidence="9">The sequence shown here is derived from an EMBL/GenBank/DDBJ whole genome shotgun (WGS) entry which is preliminary data.</text>
</comment>
<keyword evidence="6 8" id="KW-1133">Transmembrane helix</keyword>
<dbReference type="GO" id="GO:0008360">
    <property type="term" value="P:regulation of cell shape"/>
    <property type="evidence" value="ECO:0007669"/>
    <property type="project" value="UniProtKB-KW"/>
</dbReference>
<feature type="transmembrane region" description="Helical" evidence="8">
    <location>
        <begin position="12"/>
        <end position="32"/>
    </location>
</feature>
<evidence type="ECO:0000313" key="9">
    <source>
        <dbReference type="EMBL" id="TWH15676.1"/>
    </source>
</evidence>
<feature type="transmembrane region" description="Helical" evidence="8">
    <location>
        <begin position="113"/>
        <end position="129"/>
    </location>
</feature>
<feature type="transmembrane region" description="Helical" evidence="8">
    <location>
        <begin position="381"/>
        <end position="402"/>
    </location>
</feature>
<comment type="subcellular location">
    <subcellularLocation>
        <location evidence="1">Cell membrane</location>
        <topology evidence="1">Multi-pass membrane protein</topology>
    </subcellularLocation>
</comment>
<keyword evidence="5" id="KW-0573">Peptidoglycan synthesis</keyword>
<dbReference type="PANTHER" id="PTHR43424">
    <property type="entry name" value="LOCUS PUTATIVE PROTEIN 1-RELATED"/>
    <property type="match status" value="1"/>
</dbReference>
<keyword evidence="2" id="KW-1003">Cell membrane</keyword>
<evidence type="ECO:0000256" key="6">
    <source>
        <dbReference type="ARBA" id="ARBA00022989"/>
    </source>
</evidence>
<dbReference type="PANTHER" id="PTHR43424:SF1">
    <property type="entry name" value="LOCUS PUTATIVE PROTEIN 1-RELATED"/>
    <property type="match status" value="1"/>
</dbReference>
<dbReference type="AlphaFoldDB" id="A0A562E198"/>
<keyword evidence="4" id="KW-0133">Cell shape</keyword>
<sequence>MRTKLRSATSTLSLSLSNVSRTLSILLVTIFLGRASGPAIVGEFSVLLATVAILQSVSIGGLSGAAVHKLLTARENSYQAIQVIISARLILIPTIYALGFGVAAFAMRNDGESLLPLAVFFVGYALCTFDVPELLWTSRSGFSTIAYRRICMVATISVPKIFAAAAGSYSWVLILQGIEAALWQVILLYKSGLSGKIVIESSRRVRAGLQQLNELRNLWLSAIASAAAMRADIFIVTAILGSSAAGQYAAASRFVEAASILAVAMTTVMFNPLVKSSEVLESYYRRCVVSSRVVLAVALAIVAGLVILGPYLISFLYGSEFELAAEIIAVYALTVIPIFQRQLLSKFLIIERAYGYSLTSNLANLIANAILNVILIQCFGVWGAVFAALGSYVLSTYIIFLFNQKGRDILTLSIGSVALGKSMMVPALTRSVQSRKV</sequence>
<evidence type="ECO:0000256" key="4">
    <source>
        <dbReference type="ARBA" id="ARBA00022960"/>
    </source>
</evidence>
<evidence type="ECO:0000256" key="7">
    <source>
        <dbReference type="ARBA" id="ARBA00023136"/>
    </source>
</evidence>
<reference evidence="9 10" key="1">
    <citation type="submission" date="2019-07" db="EMBL/GenBank/DDBJ databases">
        <title>Genome sequencing of lignin-degrading bacterial isolates.</title>
        <authorList>
            <person name="Gladden J."/>
        </authorList>
    </citation>
    <scope>NUCLEOTIDE SEQUENCE [LARGE SCALE GENOMIC DNA]</scope>
    <source>
        <strain evidence="9 10">J45</strain>
    </source>
</reference>
<feature type="transmembrane region" description="Helical" evidence="8">
    <location>
        <begin position="323"/>
        <end position="341"/>
    </location>
</feature>
<dbReference type="GO" id="GO:0009252">
    <property type="term" value="P:peptidoglycan biosynthetic process"/>
    <property type="evidence" value="ECO:0007669"/>
    <property type="project" value="UniProtKB-KW"/>
</dbReference>
<feature type="transmembrane region" description="Helical" evidence="8">
    <location>
        <begin position="150"/>
        <end position="174"/>
    </location>
</feature>
<dbReference type="Pfam" id="PF03023">
    <property type="entry name" value="MurJ"/>
    <property type="match status" value="1"/>
</dbReference>
<dbReference type="InterPro" id="IPR052556">
    <property type="entry name" value="PolySynth_Transporter"/>
</dbReference>
<organism evidence="9 10">
    <name type="scientific">Rhodococcus rhodochrous J45</name>
    <dbReference type="NCBI Taxonomy" id="935266"/>
    <lineage>
        <taxon>Bacteria</taxon>
        <taxon>Bacillati</taxon>
        <taxon>Actinomycetota</taxon>
        <taxon>Actinomycetes</taxon>
        <taxon>Mycobacteriales</taxon>
        <taxon>Nocardiaceae</taxon>
        <taxon>Rhodococcus</taxon>
    </lineage>
</organism>
<accession>A0A562E198</accession>
<evidence type="ECO:0000256" key="2">
    <source>
        <dbReference type="ARBA" id="ARBA00022475"/>
    </source>
</evidence>
<proteinExistence type="predicted"/>
<feature type="transmembrane region" description="Helical" evidence="8">
    <location>
        <begin position="254"/>
        <end position="274"/>
    </location>
</feature>
<evidence type="ECO:0000313" key="10">
    <source>
        <dbReference type="Proteomes" id="UP000317573"/>
    </source>
</evidence>
<name>A0A562E198_RHORH</name>
<feature type="transmembrane region" description="Helical" evidence="8">
    <location>
        <begin position="89"/>
        <end position="107"/>
    </location>
</feature>
<evidence type="ECO:0000256" key="3">
    <source>
        <dbReference type="ARBA" id="ARBA00022692"/>
    </source>
</evidence>
<feature type="transmembrane region" description="Helical" evidence="8">
    <location>
        <begin position="44"/>
        <end position="68"/>
    </location>
</feature>
<protein>
    <submittedName>
        <fullName evidence="9">O-antigen/teichoic acid export membrane protein</fullName>
    </submittedName>
</protein>
<feature type="transmembrane region" description="Helical" evidence="8">
    <location>
        <begin position="180"/>
        <end position="199"/>
    </location>
</feature>
<gene>
    <name evidence="9" type="ORF">L618_000300002500</name>
</gene>
<dbReference type="GO" id="GO:0005886">
    <property type="term" value="C:plasma membrane"/>
    <property type="evidence" value="ECO:0007669"/>
    <property type="project" value="UniProtKB-SubCell"/>
</dbReference>
<evidence type="ECO:0000256" key="5">
    <source>
        <dbReference type="ARBA" id="ARBA00022984"/>
    </source>
</evidence>